<dbReference type="EMBL" id="CP072110">
    <property type="protein sequence ID" value="QTH64453.1"/>
    <property type="molecule type" value="Genomic_DNA"/>
</dbReference>
<keyword evidence="2" id="KW-1185">Reference proteome</keyword>
<evidence type="ECO:0000313" key="2">
    <source>
        <dbReference type="Proteomes" id="UP000682739"/>
    </source>
</evidence>
<dbReference type="KEGG" id="psym:J1N51_02935"/>
<dbReference type="AlphaFoldDB" id="A0A975HIR6"/>
<accession>A0A975HIR6</accession>
<dbReference type="PROSITE" id="PS51257">
    <property type="entry name" value="PROKAR_LIPOPROTEIN"/>
    <property type="match status" value="1"/>
</dbReference>
<protein>
    <recommendedName>
        <fullName evidence="3">Lipoprotein</fullName>
    </recommendedName>
</protein>
<sequence length="127" mass="13710">MKQFMLIATGLLITACTSTDSSNDIQPLSNERVTIYKDAVKKQCFGDGIALETMSSTLSISGVTVFCAERHNDGMVYPQVCGNDEGTINVFSISKSDLETAKTLGFKEVSELKSAQIKTSCAEVIKN</sequence>
<evidence type="ECO:0000313" key="1">
    <source>
        <dbReference type="EMBL" id="QTH64453.1"/>
    </source>
</evidence>
<organism evidence="1 2">
    <name type="scientific">Psychrosphaera ytuae</name>
    <dbReference type="NCBI Taxonomy" id="2820710"/>
    <lineage>
        <taxon>Bacteria</taxon>
        <taxon>Pseudomonadati</taxon>
        <taxon>Pseudomonadota</taxon>
        <taxon>Gammaproteobacteria</taxon>
        <taxon>Alteromonadales</taxon>
        <taxon>Pseudoalteromonadaceae</taxon>
        <taxon>Psychrosphaera</taxon>
    </lineage>
</organism>
<proteinExistence type="predicted"/>
<evidence type="ECO:0008006" key="3">
    <source>
        <dbReference type="Google" id="ProtNLM"/>
    </source>
</evidence>
<gene>
    <name evidence="1" type="ORF">J1N51_02935</name>
</gene>
<dbReference type="Proteomes" id="UP000682739">
    <property type="component" value="Chromosome"/>
</dbReference>
<name>A0A975HIR6_9GAMM</name>
<reference evidence="1" key="1">
    <citation type="submission" date="2021-03" db="EMBL/GenBank/DDBJ databases">
        <title>Description of Psychrosphaera ytuae sp. nov. isolated from deep sea sediment of South China Sea.</title>
        <authorList>
            <person name="Zhang J."/>
            <person name="Xu X.-D."/>
        </authorList>
    </citation>
    <scope>NUCLEOTIDE SEQUENCE</scope>
    <source>
        <strain evidence="1">MTZ26</strain>
    </source>
</reference>
<dbReference type="RefSeq" id="WP_208832507.1">
    <property type="nucleotide sequence ID" value="NZ_CP072110.1"/>
</dbReference>